<accession>A0A4C1WPI3</accession>
<feature type="compositionally biased region" description="Basic and acidic residues" evidence="1">
    <location>
        <begin position="192"/>
        <end position="205"/>
    </location>
</feature>
<proteinExistence type="predicted"/>
<evidence type="ECO:0000313" key="3">
    <source>
        <dbReference type="Proteomes" id="UP000299102"/>
    </source>
</evidence>
<feature type="region of interest" description="Disordered" evidence="1">
    <location>
        <begin position="153"/>
        <end position="205"/>
    </location>
</feature>
<feature type="compositionally biased region" description="Basic and acidic residues" evidence="1">
    <location>
        <begin position="16"/>
        <end position="36"/>
    </location>
</feature>
<protein>
    <submittedName>
        <fullName evidence="2">Uncharacterized protein</fullName>
    </submittedName>
</protein>
<feature type="region of interest" description="Disordered" evidence="1">
    <location>
        <begin position="112"/>
        <end position="141"/>
    </location>
</feature>
<comment type="caution">
    <text evidence="2">The sequence shown here is derived from an EMBL/GenBank/DDBJ whole genome shotgun (WGS) entry which is preliminary data.</text>
</comment>
<dbReference type="Proteomes" id="UP000299102">
    <property type="component" value="Unassembled WGS sequence"/>
</dbReference>
<gene>
    <name evidence="2" type="ORF">EVAR_45867_1</name>
</gene>
<feature type="compositionally biased region" description="Low complexity" evidence="1">
    <location>
        <begin position="70"/>
        <end position="83"/>
    </location>
</feature>
<dbReference type="EMBL" id="BGZK01000593">
    <property type="protein sequence ID" value="GBP52017.1"/>
    <property type="molecule type" value="Genomic_DNA"/>
</dbReference>
<reference evidence="2 3" key="1">
    <citation type="journal article" date="2019" name="Commun. Biol.">
        <title>The bagworm genome reveals a unique fibroin gene that provides high tensile strength.</title>
        <authorList>
            <person name="Kono N."/>
            <person name="Nakamura H."/>
            <person name="Ohtoshi R."/>
            <person name="Tomita M."/>
            <person name="Numata K."/>
            <person name="Arakawa K."/>
        </authorList>
    </citation>
    <scope>NUCLEOTIDE SEQUENCE [LARGE SCALE GENOMIC DNA]</scope>
</reference>
<name>A0A4C1WPI3_EUMVA</name>
<evidence type="ECO:0000256" key="1">
    <source>
        <dbReference type="SAM" id="MobiDB-lite"/>
    </source>
</evidence>
<feature type="region of interest" description="Disordered" evidence="1">
    <location>
        <begin position="1"/>
        <end position="83"/>
    </location>
</feature>
<evidence type="ECO:0000313" key="2">
    <source>
        <dbReference type="EMBL" id="GBP52017.1"/>
    </source>
</evidence>
<keyword evidence="3" id="KW-1185">Reference proteome</keyword>
<sequence>MGDGDRSPNRIGLPKGIEDPRADTNRSCECVRDGRSGRRGRCRTGRGEHYVWSLDARTGPTGRRPRRRGPSAPAAAAARAARAPTRCALVLPTAARRKHCAAHINLDIASSGAAQGASGAGRDGARVGAGRAGRGACAGRGTRTAERILTTQRTLPSVVSPPRSASLGSCSRRTSPLDLRFRPRRTAMPHSSPDRRPARTDVRTR</sequence>
<organism evidence="2 3">
    <name type="scientific">Eumeta variegata</name>
    <name type="common">Bagworm moth</name>
    <name type="synonym">Eumeta japonica</name>
    <dbReference type="NCBI Taxonomy" id="151549"/>
    <lineage>
        <taxon>Eukaryota</taxon>
        <taxon>Metazoa</taxon>
        <taxon>Ecdysozoa</taxon>
        <taxon>Arthropoda</taxon>
        <taxon>Hexapoda</taxon>
        <taxon>Insecta</taxon>
        <taxon>Pterygota</taxon>
        <taxon>Neoptera</taxon>
        <taxon>Endopterygota</taxon>
        <taxon>Lepidoptera</taxon>
        <taxon>Glossata</taxon>
        <taxon>Ditrysia</taxon>
        <taxon>Tineoidea</taxon>
        <taxon>Psychidae</taxon>
        <taxon>Oiketicinae</taxon>
        <taxon>Eumeta</taxon>
    </lineage>
</organism>
<dbReference type="AlphaFoldDB" id="A0A4C1WPI3"/>